<accession>A0A803UZV5</accession>
<feature type="region of interest" description="Disordered" evidence="1">
    <location>
        <begin position="76"/>
        <end position="171"/>
    </location>
</feature>
<sequence length="171" mass="18917">MWPEQAGCRALRAESGCSLYPKVFSIPGWSSCETQDSSCPLCMCSVPAHEQVFHWNDPTRAICENTAKHCNHWGEEARNKTAPAQTKGDPQDIQCIPPPWKSARALDLPHLCKPKRDPKTESKERYTAGERTRILGRHPGSCDVTSRVTAPPHGSQSQSPKGAERSATRAR</sequence>
<protein>
    <submittedName>
        <fullName evidence="2">Uncharacterized protein</fullName>
    </submittedName>
</protein>
<reference evidence="2" key="2">
    <citation type="submission" date="2025-08" db="UniProtKB">
        <authorList>
            <consortium name="Ensembl"/>
        </authorList>
    </citation>
    <scope>IDENTIFICATION</scope>
</reference>
<name>A0A803UZV5_FICAL</name>
<dbReference type="AlphaFoldDB" id="A0A803UZV5"/>
<reference evidence="2" key="3">
    <citation type="submission" date="2025-09" db="UniProtKB">
        <authorList>
            <consortium name="Ensembl"/>
        </authorList>
    </citation>
    <scope>IDENTIFICATION</scope>
</reference>
<reference evidence="2 3" key="1">
    <citation type="journal article" date="2012" name="Nature">
        <title>The genomic landscape of species divergence in Ficedula flycatchers.</title>
        <authorList>
            <person name="Ellegren H."/>
            <person name="Smeds L."/>
            <person name="Burri R."/>
            <person name="Olason P.I."/>
            <person name="Backstrom N."/>
            <person name="Kawakami T."/>
            <person name="Kunstner A."/>
            <person name="Makinen H."/>
            <person name="Nadachowska-Brzyska K."/>
            <person name="Qvarnstrom A."/>
            <person name="Uebbing S."/>
            <person name="Wolf J.B."/>
        </authorList>
    </citation>
    <scope>NUCLEOTIDE SEQUENCE [LARGE SCALE GENOMIC DNA]</scope>
</reference>
<feature type="compositionally biased region" description="Polar residues" evidence="1">
    <location>
        <begin position="143"/>
        <end position="160"/>
    </location>
</feature>
<organism evidence="2 3">
    <name type="scientific">Ficedula albicollis</name>
    <name type="common">Collared flycatcher</name>
    <name type="synonym">Muscicapa albicollis</name>
    <dbReference type="NCBI Taxonomy" id="59894"/>
    <lineage>
        <taxon>Eukaryota</taxon>
        <taxon>Metazoa</taxon>
        <taxon>Chordata</taxon>
        <taxon>Craniata</taxon>
        <taxon>Vertebrata</taxon>
        <taxon>Euteleostomi</taxon>
        <taxon>Archelosauria</taxon>
        <taxon>Archosauria</taxon>
        <taxon>Dinosauria</taxon>
        <taxon>Saurischia</taxon>
        <taxon>Theropoda</taxon>
        <taxon>Coelurosauria</taxon>
        <taxon>Aves</taxon>
        <taxon>Neognathae</taxon>
        <taxon>Neoaves</taxon>
        <taxon>Telluraves</taxon>
        <taxon>Australaves</taxon>
        <taxon>Passeriformes</taxon>
        <taxon>Muscicapidae</taxon>
        <taxon>Ficedula</taxon>
    </lineage>
</organism>
<proteinExistence type="predicted"/>
<feature type="compositionally biased region" description="Basic and acidic residues" evidence="1">
    <location>
        <begin position="162"/>
        <end position="171"/>
    </location>
</feature>
<dbReference type="Proteomes" id="UP000016665">
    <property type="component" value="Chromosome 1"/>
</dbReference>
<keyword evidence="3" id="KW-1185">Reference proteome</keyword>
<evidence type="ECO:0000313" key="2">
    <source>
        <dbReference type="Ensembl" id="ENSFALP00000016011.1"/>
    </source>
</evidence>
<feature type="compositionally biased region" description="Basic and acidic residues" evidence="1">
    <location>
        <begin position="114"/>
        <end position="133"/>
    </location>
</feature>
<evidence type="ECO:0000313" key="3">
    <source>
        <dbReference type="Proteomes" id="UP000016665"/>
    </source>
</evidence>
<evidence type="ECO:0000256" key="1">
    <source>
        <dbReference type="SAM" id="MobiDB-lite"/>
    </source>
</evidence>
<dbReference type="Ensembl" id="ENSFALT00000031315.1">
    <property type="protein sequence ID" value="ENSFALP00000016011.1"/>
    <property type="gene ID" value="ENSFALG00000027681.1"/>
</dbReference>